<dbReference type="Proteomes" id="UP000615446">
    <property type="component" value="Unassembled WGS sequence"/>
</dbReference>
<proteinExistence type="predicted"/>
<feature type="compositionally biased region" description="Polar residues" evidence="1">
    <location>
        <begin position="21"/>
        <end position="32"/>
    </location>
</feature>
<dbReference type="AlphaFoldDB" id="A0A2Z6R071"/>
<evidence type="ECO:0000313" key="4">
    <source>
        <dbReference type="Proteomes" id="UP000247702"/>
    </source>
</evidence>
<name>A0A2Z6R071_9GLOM</name>
<keyword evidence="4" id="KW-1185">Reference proteome</keyword>
<organism evidence="2 4">
    <name type="scientific">Rhizophagus clarus</name>
    <dbReference type="NCBI Taxonomy" id="94130"/>
    <lineage>
        <taxon>Eukaryota</taxon>
        <taxon>Fungi</taxon>
        <taxon>Fungi incertae sedis</taxon>
        <taxon>Mucoromycota</taxon>
        <taxon>Glomeromycotina</taxon>
        <taxon>Glomeromycetes</taxon>
        <taxon>Glomerales</taxon>
        <taxon>Glomeraceae</taxon>
        <taxon>Rhizophagus</taxon>
    </lineage>
</organism>
<gene>
    <name evidence="3" type="ORF">RCL2_001805400</name>
    <name evidence="2" type="ORF">RclHR1_25060002</name>
</gene>
<reference evidence="3" key="2">
    <citation type="submission" date="2019-10" db="EMBL/GenBank/DDBJ databases">
        <title>Conservation and host-specific expression of non-tandemly repeated heterogenous ribosome RNA gene in arbuscular mycorrhizal fungi.</title>
        <authorList>
            <person name="Maeda T."/>
            <person name="Kobayashi Y."/>
            <person name="Nakagawa T."/>
            <person name="Ezawa T."/>
            <person name="Yamaguchi K."/>
            <person name="Bino T."/>
            <person name="Nishimoto Y."/>
            <person name="Shigenobu S."/>
            <person name="Kawaguchi M."/>
        </authorList>
    </citation>
    <scope>NUCLEOTIDE SEQUENCE</scope>
    <source>
        <strain evidence="3">HR1</strain>
    </source>
</reference>
<sequence>MSSNRKFRNNSSSTSSTIKKQQNITKPVSTNAADLEFSITRNTYGPEEGPTSEEIVREILPQTKVKRQRQSTINTTDEDIKKVPSLPVNKVLSNT</sequence>
<dbReference type="EMBL" id="BEXD01001676">
    <property type="protein sequence ID" value="GBB95295.1"/>
    <property type="molecule type" value="Genomic_DNA"/>
</dbReference>
<accession>A0A2Z6R071</accession>
<dbReference type="Proteomes" id="UP000247702">
    <property type="component" value="Unassembled WGS sequence"/>
</dbReference>
<evidence type="ECO:0000313" key="3">
    <source>
        <dbReference type="EMBL" id="GES91222.1"/>
    </source>
</evidence>
<protein>
    <submittedName>
        <fullName evidence="2">Uncharacterized protein</fullName>
    </submittedName>
</protein>
<feature type="compositionally biased region" description="Low complexity" evidence="1">
    <location>
        <begin position="9"/>
        <end position="20"/>
    </location>
</feature>
<comment type="caution">
    <text evidence="2">The sequence shown here is derived from an EMBL/GenBank/DDBJ whole genome shotgun (WGS) entry which is preliminary data.</text>
</comment>
<evidence type="ECO:0000313" key="2">
    <source>
        <dbReference type="EMBL" id="GBB95295.1"/>
    </source>
</evidence>
<dbReference type="EMBL" id="BLAL01000197">
    <property type="protein sequence ID" value="GES91222.1"/>
    <property type="molecule type" value="Genomic_DNA"/>
</dbReference>
<feature type="region of interest" description="Disordered" evidence="1">
    <location>
        <begin position="1"/>
        <end position="53"/>
    </location>
</feature>
<reference evidence="2 4" key="1">
    <citation type="submission" date="2017-11" db="EMBL/GenBank/DDBJ databases">
        <title>The genome of Rhizophagus clarus HR1 reveals common genetic basis of auxotrophy among arbuscular mycorrhizal fungi.</title>
        <authorList>
            <person name="Kobayashi Y."/>
        </authorList>
    </citation>
    <scope>NUCLEOTIDE SEQUENCE [LARGE SCALE GENOMIC DNA]</scope>
    <source>
        <strain evidence="2 4">HR1</strain>
    </source>
</reference>
<evidence type="ECO:0000256" key="1">
    <source>
        <dbReference type="SAM" id="MobiDB-lite"/>
    </source>
</evidence>